<dbReference type="Gene3D" id="1.10.10.10">
    <property type="entry name" value="Winged helix-like DNA-binding domain superfamily/Winged helix DNA-binding domain"/>
    <property type="match status" value="1"/>
</dbReference>
<dbReference type="GO" id="GO:0003677">
    <property type="term" value="F:DNA binding"/>
    <property type="evidence" value="ECO:0007669"/>
    <property type="project" value="UniProtKB-KW"/>
</dbReference>
<dbReference type="Pfam" id="PF00486">
    <property type="entry name" value="Trans_reg_C"/>
    <property type="match status" value="1"/>
</dbReference>
<dbReference type="AlphaFoldDB" id="A0A446C8L0"/>
<evidence type="ECO:0000256" key="1">
    <source>
        <dbReference type="ARBA" id="ARBA00023125"/>
    </source>
</evidence>
<protein>
    <submittedName>
        <fullName evidence="4">Response regulator ArlR</fullName>
    </submittedName>
</protein>
<feature type="region of interest" description="Disordered" evidence="2">
    <location>
        <begin position="1"/>
        <end position="41"/>
    </location>
</feature>
<dbReference type="SUPFAM" id="SSF46894">
    <property type="entry name" value="C-terminal effector domain of the bipartite response regulators"/>
    <property type="match status" value="1"/>
</dbReference>
<dbReference type="InterPro" id="IPR001867">
    <property type="entry name" value="OmpR/PhoB-type_DNA-bd"/>
</dbReference>
<dbReference type="InterPro" id="IPR036388">
    <property type="entry name" value="WH-like_DNA-bd_sf"/>
</dbReference>
<dbReference type="GO" id="GO:0006355">
    <property type="term" value="P:regulation of DNA-templated transcription"/>
    <property type="evidence" value="ECO:0007669"/>
    <property type="project" value="InterPro"/>
</dbReference>
<proteinExistence type="predicted"/>
<reference evidence="4 5" key="1">
    <citation type="submission" date="2018-07" db="EMBL/GenBank/DDBJ databases">
        <authorList>
            <person name="Peeters C."/>
        </authorList>
    </citation>
    <scope>NUCLEOTIDE SEQUENCE [LARGE SCALE GENOMIC DNA]</scope>
    <source>
        <strain evidence="4 5">LMG 30378</strain>
    </source>
</reference>
<evidence type="ECO:0000259" key="3">
    <source>
        <dbReference type="SMART" id="SM00862"/>
    </source>
</evidence>
<dbReference type="CDD" id="cd00383">
    <property type="entry name" value="trans_reg_C"/>
    <property type="match status" value="1"/>
</dbReference>
<evidence type="ECO:0000313" key="4">
    <source>
        <dbReference type="EMBL" id="SSW64262.1"/>
    </source>
</evidence>
<accession>A0A446C8L0</accession>
<dbReference type="EMBL" id="UFQC01000004">
    <property type="protein sequence ID" value="SSW64262.1"/>
    <property type="molecule type" value="Genomic_DNA"/>
</dbReference>
<evidence type="ECO:0000313" key="5">
    <source>
        <dbReference type="Proteomes" id="UP000289465"/>
    </source>
</evidence>
<dbReference type="GO" id="GO:0000160">
    <property type="term" value="P:phosphorelay signal transduction system"/>
    <property type="evidence" value="ECO:0007669"/>
    <property type="project" value="InterPro"/>
</dbReference>
<keyword evidence="1" id="KW-0238">DNA-binding</keyword>
<dbReference type="InterPro" id="IPR016032">
    <property type="entry name" value="Sig_transdc_resp-reg_C-effctor"/>
</dbReference>
<feature type="domain" description="OmpR/PhoB-type" evidence="3">
    <location>
        <begin position="214"/>
        <end position="286"/>
    </location>
</feature>
<organism evidence="4 5">
    <name type="scientific">Achromobacter veterisilvae</name>
    <dbReference type="NCBI Taxonomy" id="2069367"/>
    <lineage>
        <taxon>Bacteria</taxon>
        <taxon>Pseudomonadati</taxon>
        <taxon>Pseudomonadota</taxon>
        <taxon>Betaproteobacteria</taxon>
        <taxon>Burkholderiales</taxon>
        <taxon>Alcaligenaceae</taxon>
        <taxon>Achromobacter</taxon>
    </lineage>
</organism>
<name>A0A446C8L0_9BURK</name>
<dbReference type="Proteomes" id="UP000289465">
    <property type="component" value="Unassembled WGS sequence"/>
</dbReference>
<dbReference type="SMART" id="SM00862">
    <property type="entry name" value="Trans_reg_C"/>
    <property type="match status" value="1"/>
</dbReference>
<gene>
    <name evidence="4" type="primary">arlR</name>
    <name evidence="4" type="ORF">AVE30378_00961</name>
</gene>
<sequence length="292" mass="31701">MKPRVKMISEDQSTVSVSAASDGGLPEGWLPRHPLPDDGASRGLRQRARETAFPLLGGQGSNISYFSVGDVDSQRQVESLRLLGFDVKICSDRLWAGLETLEPGGIPIVVLHASPATALLGVARLRSLLPSAWLIVTSEFPDKVSRVAAMLAGADTCADASLDSLELAATVLAAARRREPRQGVRKAPPQAAEARQFKAWNLTNDGWTLNSPNGTAIELNQIEREIMRDLIEKSDRPLMRSSHAANGVNDRVSRNLDVAVSRLRKKAAEHSIRLPIKSIRGVGYVFVAEEPF</sequence>
<evidence type="ECO:0000256" key="2">
    <source>
        <dbReference type="SAM" id="MobiDB-lite"/>
    </source>
</evidence>
<feature type="compositionally biased region" description="Polar residues" evidence="2">
    <location>
        <begin position="10"/>
        <end position="19"/>
    </location>
</feature>